<evidence type="ECO:0000313" key="2">
    <source>
        <dbReference type="EMBL" id="MPR31451.1"/>
    </source>
</evidence>
<dbReference type="OrthoDB" id="8020456at2"/>
<evidence type="ECO:0000259" key="1">
    <source>
        <dbReference type="Pfam" id="PF09361"/>
    </source>
</evidence>
<protein>
    <submittedName>
        <fullName evidence="2">Phasin family protein</fullName>
    </submittedName>
</protein>
<evidence type="ECO:0000313" key="3">
    <source>
        <dbReference type="Proteomes" id="UP000403266"/>
    </source>
</evidence>
<name>A0A5N7MWX4_9HYPH</name>
<dbReference type="RefSeq" id="WP_152718601.1">
    <property type="nucleotide sequence ID" value="NZ_VOSK01000700.1"/>
</dbReference>
<dbReference type="EMBL" id="VOSK01000700">
    <property type="protein sequence ID" value="MPR31451.1"/>
    <property type="molecule type" value="Genomic_DNA"/>
</dbReference>
<dbReference type="Pfam" id="PF09361">
    <property type="entry name" value="Phasin_2"/>
    <property type="match status" value="1"/>
</dbReference>
<sequence>MTTMSKQSTLSDTMRSASEFALSRDNSQALAKATETWFAATAECQREMMSFMSMRVEKDGETAREILGCRNLADVTAIQSRWLEETVRDYNSEMTKLMTIYTKSVEGRGHVGG</sequence>
<accession>A0A5N7MWX4</accession>
<keyword evidence="3" id="KW-1185">Reference proteome</keyword>
<dbReference type="InterPro" id="IPR018968">
    <property type="entry name" value="Phasin"/>
</dbReference>
<comment type="caution">
    <text evidence="2">The sequence shown here is derived from an EMBL/GenBank/DDBJ whole genome shotgun (WGS) entry which is preliminary data.</text>
</comment>
<dbReference type="AlphaFoldDB" id="A0A5N7MWX4"/>
<dbReference type="Proteomes" id="UP000403266">
    <property type="component" value="Unassembled WGS sequence"/>
</dbReference>
<feature type="domain" description="Phasin" evidence="1">
    <location>
        <begin position="21"/>
        <end position="105"/>
    </location>
</feature>
<proteinExistence type="predicted"/>
<gene>
    <name evidence="2" type="ORF">FS320_42995</name>
</gene>
<reference evidence="2 3" key="1">
    <citation type="journal article" date="2019" name="Syst. Appl. Microbiol.">
        <title>Microvirga tunisiensis sp. nov., a root nodule symbiotic bacterium isolated from Lupinus micranthus and L. luteus grown in Northern Tunisia.</title>
        <authorList>
            <person name="Msaddak A."/>
            <person name="Rejili M."/>
            <person name="Duran D."/>
            <person name="Mars M."/>
            <person name="Palacios J.M."/>
            <person name="Ruiz-Argueso T."/>
            <person name="Rey L."/>
            <person name="Imperial J."/>
        </authorList>
    </citation>
    <scope>NUCLEOTIDE SEQUENCE [LARGE SCALE GENOMIC DNA]</scope>
    <source>
        <strain evidence="2 3">Lmie10</strain>
    </source>
</reference>
<organism evidence="2 3">
    <name type="scientific">Microvirga tunisiensis</name>
    <dbReference type="NCBI Taxonomy" id="2108360"/>
    <lineage>
        <taxon>Bacteria</taxon>
        <taxon>Pseudomonadati</taxon>
        <taxon>Pseudomonadota</taxon>
        <taxon>Alphaproteobacteria</taxon>
        <taxon>Hyphomicrobiales</taxon>
        <taxon>Methylobacteriaceae</taxon>
        <taxon>Microvirga</taxon>
    </lineage>
</organism>